<dbReference type="EMBL" id="CAJHUB010000754">
    <property type="protein sequence ID" value="CAD7682592.1"/>
    <property type="molecule type" value="Genomic_DNA"/>
</dbReference>
<comment type="caution">
    <text evidence="1">The sequence shown here is derived from an EMBL/GenBank/DDBJ whole genome shotgun (WGS) entry which is preliminary data.</text>
</comment>
<reference evidence="1" key="1">
    <citation type="submission" date="2020-12" db="EMBL/GenBank/DDBJ databases">
        <authorList>
            <consortium name="Molecular Ecology Group"/>
        </authorList>
    </citation>
    <scope>NUCLEOTIDE SEQUENCE</scope>
    <source>
        <strain evidence="1">TBG_1078</strain>
    </source>
</reference>
<organism evidence="1 2">
    <name type="scientific">Nyctereutes procyonoides</name>
    <name type="common">Raccoon dog</name>
    <name type="synonym">Canis procyonoides</name>
    <dbReference type="NCBI Taxonomy" id="34880"/>
    <lineage>
        <taxon>Eukaryota</taxon>
        <taxon>Metazoa</taxon>
        <taxon>Chordata</taxon>
        <taxon>Craniata</taxon>
        <taxon>Vertebrata</taxon>
        <taxon>Euteleostomi</taxon>
        <taxon>Mammalia</taxon>
        <taxon>Eutheria</taxon>
        <taxon>Laurasiatheria</taxon>
        <taxon>Carnivora</taxon>
        <taxon>Caniformia</taxon>
        <taxon>Canidae</taxon>
        <taxon>Nyctereutes</taxon>
    </lineage>
</organism>
<evidence type="ECO:0000313" key="2">
    <source>
        <dbReference type="Proteomes" id="UP000645828"/>
    </source>
</evidence>
<gene>
    <name evidence="1" type="ORF">NYPRO_LOCUS15384</name>
</gene>
<keyword evidence="2" id="KW-1185">Reference proteome</keyword>
<sequence length="78" mass="8932">MKAERGEEVAEENFETSRDWFMRFKERNHLHSIEVQGEAASADVEAAAGSPEDPAKIIREVGGRWDNWVMGIKEERDV</sequence>
<name>A0A811Z2S7_NYCPR</name>
<accession>A0A811Z2S7</accession>
<dbReference type="AlphaFoldDB" id="A0A811Z2S7"/>
<protein>
    <submittedName>
        <fullName evidence="1">(raccoon dog) hypothetical protein</fullName>
    </submittedName>
</protein>
<proteinExistence type="predicted"/>
<evidence type="ECO:0000313" key="1">
    <source>
        <dbReference type="EMBL" id="CAD7682592.1"/>
    </source>
</evidence>
<dbReference type="Proteomes" id="UP000645828">
    <property type="component" value="Unassembled WGS sequence"/>
</dbReference>